<accession>A0A2K1JCC5</accession>
<protein>
    <submittedName>
        <fullName evidence="2 3">Uncharacterized protein</fullName>
    </submittedName>
</protein>
<sequence>MSKFQQQAEPGSEDRTPSYIPKRSQMCHLHYRNKVPSTNRRLPVHPTKQAYPGQLNSALAMNPHQRRVTHTGTELELIQAARR</sequence>
<reference evidence="2 4" key="2">
    <citation type="journal article" date="2018" name="Plant J.">
        <title>The Physcomitrella patens chromosome-scale assembly reveals moss genome structure and evolution.</title>
        <authorList>
            <person name="Lang D."/>
            <person name="Ullrich K.K."/>
            <person name="Murat F."/>
            <person name="Fuchs J."/>
            <person name="Jenkins J."/>
            <person name="Haas F.B."/>
            <person name="Piednoel M."/>
            <person name="Gundlach H."/>
            <person name="Van Bel M."/>
            <person name="Meyberg R."/>
            <person name="Vives C."/>
            <person name="Morata J."/>
            <person name="Symeonidi A."/>
            <person name="Hiss M."/>
            <person name="Muchero W."/>
            <person name="Kamisugi Y."/>
            <person name="Saleh O."/>
            <person name="Blanc G."/>
            <person name="Decker E.L."/>
            <person name="van Gessel N."/>
            <person name="Grimwood J."/>
            <person name="Hayes R.D."/>
            <person name="Graham S.W."/>
            <person name="Gunter L.E."/>
            <person name="McDaniel S.F."/>
            <person name="Hoernstein S.N.W."/>
            <person name="Larsson A."/>
            <person name="Li F.W."/>
            <person name="Perroud P.F."/>
            <person name="Phillips J."/>
            <person name="Ranjan P."/>
            <person name="Rokshar D.S."/>
            <person name="Rothfels C.J."/>
            <person name="Schneider L."/>
            <person name="Shu S."/>
            <person name="Stevenson D.W."/>
            <person name="Thummler F."/>
            <person name="Tillich M."/>
            <person name="Villarreal Aguilar J.C."/>
            <person name="Widiez T."/>
            <person name="Wong G.K."/>
            <person name="Wymore A."/>
            <person name="Zhang Y."/>
            <person name="Zimmer A.D."/>
            <person name="Quatrano R.S."/>
            <person name="Mayer K.F.X."/>
            <person name="Goodstein D."/>
            <person name="Casacuberta J.M."/>
            <person name="Vandepoele K."/>
            <person name="Reski R."/>
            <person name="Cuming A.C."/>
            <person name="Tuskan G.A."/>
            <person name="Maumus F."/>
            <person name="Salse J."/>
            <person name="Schmutz J."/>
            <person name="Rensing S.A."/>
        </authorList>
    </citation>
    <scope>NUCLEOTIDE SEQUENCE [LARGE SCALE GENOMIC DNA]</scope>
    <source>
        <strain evidence="3 4">cv. Gransden 2004</strain>
    </source>
</reference>
<evidence type="ECO:0000313" key="3">
    <source>
        <dbReference type="EnsemblPlants" id="PAC:32928266.CDS.1"/>
    </source>
</evidence>
<keyword evidence="4" id="KW-1185">Reference proteome</keyword>
<dbReference type="Proteomes" id="UP000006727">
    <property type="component" value="Chromosome 15"/>
</dbReference>
<evidence type="ECO:0000313" key="4">
    <source>
        <dbReference type="Proteomes" id="UP000006727"/>
    </source>
</evidence>
<feature type="region of interest" description="Disordered" evidence="1">
    <location>
        <begin position="1"/>
        <end position="21"/>
    </location>
</feature>
<gene>
    <name evidence="2" type="ORF">PHYPA_019454</name>
</gene>
<dbReference type="EMBL" id="ABEU02000015">
    <property type="protein sequence ID" value="PNR39176.1"/>
    <property type="molecule type" value="Genomic_DNA"/>
</dbReference>
<proteinExistence type="predicted"/>
<dbReference type="Gramene" id="Pp3c15_7411V3.1">
    <property type="protein sequence ID" value="PAC:32928266.CDS.1"/>
    <property type="gene ID" value="Pp3c15_7411"/>
</dbReference>
<dbReference type="AlphaFoldDB" id="A0A2K1JCC5"/>
<dbReference type="EnsemblPlants" id="Pp3c15_7411V3.1">
    <property type="protein sequence ID" value="PAC:32928266.CDS.1"/>
    <property type="gene ID" value="Pp3c15_7411"/>
</dbReference>
<reference evidence="3" key="3">
    <citation type="submission" date="2020-12" db="UniProtKB">
        <authorList>
            <consortium name="EnsemblPlants"/>
        </authorList>
    </citation>
    <scope>IDENTIFICATION</scope>
</reference>
<organism evidence="2">
    <name type="scientific">Physcomitrium patens</name>
    <name type="common">Spreading-leaved earth moss</name>
    <name type="synonym">Physcomitrella patens</name>
    <dbReference type="NCBI Taxonomy" id="3218"/>
    <lineage>
        <taxon>Eukaryota</taxon>
        <taxon>Viridiplantae</taxon>
        <taxon>Streptophyta</taxon>
        <taxon>Embryophyta</taxon>
        <taxon>Bryophyta</taxon>
        <taxon>Bryophytina</taxon>
        <taxon>Bryopsida</taxon>
        <taxon>Funariidae</taxon>
        <taxon>Funariales</taxon>
        <taxon>Funariaceae</taxon>
        <taxon>Physcomitrium</taxon>
    </lineage>
</organism>
<reference evidence="2 4" key="1">
    <citation type="journal article" date="2008" name="Science">
        <title>The Physcomitrella genome reveals evolutionary insights into the conquest of land by plants.</title>
        <authorList>
            <person name="Rensing S."/>
            <person name="Lang D."/>
            <person name="Zimmer A."/>
            <person name="Terry A."/>
            <person name="Salamov A."/>
            <person name="Shapiro H."/>
            <person name="Nishiyama T."/>
            <person name="Perroud P.-F."/>
            <person name="Lindquist E."/>
            <person name="Kamisugi Y."/>
            <person name="Tanahashi T."/>
            <person name="Sakakibara K."/>
            <person name="Fujita T."/>
            <person name="Oishi K."/>
            <person name="Shin-I T."/>
            <person name="Kuroki Y."/>
            <person name="Toyoda A."/>
            <person name="Suzuki Y."/>
            <person name="Hashimoto A."/>
            <person name="Yamaguchi K."/>
            <person name="Sugano A."/>
            <person name="Kohara Y."/>
            <person name="Fujiyama A."/>
            <person name="Anterola A."/>
            <person name="Aoki S."/>
            <person name="Ashton N."/>
            <person name="Barbazuk W.B."/>
            <person name="Barker E."/>
            <person name="Bennetzen J."/>
            <person name="Bezanilla M."/>
            <person name="Blankenship R."/>
            <person name="Cho S.H."/>
            <person name="Dutcher S."/>
            <person name="Estelle M."/>
            <person name="Fawcett J.A."/>
            <person name="Gundlach H."/>
            <person name="Hanada K."/>
            <person name="Heyl A."/>
            <person name="Hicks K.A."/>
            <person name="Hugh J."/>
            <person name="Lohr M."/>
            <person name="Mayer K."/>
            <person name="Melkozernov A."/>
            <person name="Murata T."/>
            <person name="Nelson D."/>
            <person name="Pils B."/>
            <person name="Prigge M."/>
            <person name="Reiss B."/>
            <person name="Renner T."/>
            <person name="Rombauts S."/>
            <person name="Rushton P."/>
            <person name="Sanderfoot A."/>
            <person name="Schween G."/>
            <person name="Shiu S.-H."/>
            <person name="Stueber K."/>
            <person name="Theodoulou F.L."/>
            <person name="Tu H."/>
            <person name="Van de Peer Y."/>
            <person name="Verrier P.J."/>
            <person name="Waters E."/>
            <person name="Wood A."/>
            <person name="Yang L."/>
            <person name="Cove D."/>
            <person name="Cuming A."/>
            <person name="Hasebe M."/>
            <person name="Lucas S."/>
            <person name="Mishler D.B."/>
            <person name="Reski R."/>
            <person name="Grigoriev I."/>
            <person name="Quatrano R.S."/>
            <person name="Boore J.L."/>
        </authorList>
    </citation>
    <scope>NUCLEOTIDE SEQUENCE [LARGE SCALE GENOMIC DNA]</scope>
    <source>
        <strain evidence="3 4">cv. Gransden 2004</strain>
    </source>
</reference>
<evidence type="ECO:0000313" key="2">
    <source>
        <dbReference type="EMBL" id="PNR39176.1"/>
    </source>
</evidence>
<name>A0A2K1JCC5_PHYPA</name>
<dbReference type="InParanoid" id="A0A2K1JCC5"/>
<evidence type="ECO:0000256" key="1">
    <source>
        <dbReference type="SAM" id="MobiDB-lite"/>
    </source>
</evidence>